<comment type="caution">
    <text evidence="12">The sequence shown here is derived from an EMBL/GenBank/DDBJ whole genome shotgun (WGS) entry which is preliminary data.</text>
</comment>
<dbReference type="InterPro" id="IPR033694">
    <property type="entry name" value="PGPEP1_Cys_AS"/>
</dbReference>
<dbReference type="PANTHER" id="PTHR23402:SF1">
    <property type="entry name" value="PYROGLUTAMYL-PEPTIDASE I"/>
    <property type="match status" value="1"/>
</dbReference>
<dbReference type="SUPFAM" id="SSF53182">
    <property type="entry name" value="Pyrrolidone carboxyl peptidase (pyroglutamate aminopeptidase)"/>
    <property type="match status" value="1"/>
</dbReference>
<dbReference type="PROSITE" id="PS01334">
    <property type="entry name" value="PYRASE_CYS"/>
    <property type="match status" value="1"/>
</dbReference>
<dbReference type="PROSITE" id="PS01333">
    <property type="entry name" value="PYRASE_GLU"/>
    <property type="match status" value="1"/>
</dbReference>
<dbReference type="NCBIfam" id="NF009676">
    <property type="entry name" value="PRK13197.1"/>
    <property type="match status" value="1"/>
</dbReference>
<comment type="subunit">
    <text evidence="9">Homotetramer.</text>
</comment>
<dbReference type="EMBL" id="AXCV01000020">
    <property type="protein sequence ID" value="KGO32438.1"/>
    <property type="molecule type" value="Genomic_DNA"/>
</dbReference>
<evidence type="ECO:0000256" key="1">
    <source>
        <dbReference type="ARBA" id="ARBA00001770"/>
    </source>
</evidence>
<comment type="function">
    <text evidence="2 9">Removes 5-oxoproline from various penultimate amino acid residues except L-proline.</text>
</comment>
<dbReference type="EC" id="3.4.19.3" evidence="9"/>
<keyword evidence="8 9" id="KW-0788">Thiol protease</keyword>
<dbReference type="InterPro" id="IPR033693">
    <property type="entry name" value="PGPEP1_Glu_AS"/>
</dbReference>
<comment type="similarity">
    <text evidence="4 9">Belongs to the peptidase C15 family.</text>
</comment>
<keyword evidence="5 9" id="KW-0963">Cytoplasm</keyword>
<evidence type="ECO:0000256" key="10">
    <source>
        <dbReference type="PROSITE-ProRule" id="PRU10076"/>
    </source>
</evidence>
<dbReference type="Gene3D" id="3.40.630.20">
    <property type="entry name" value="Peptidase C15, pyroglutamyl peptidase I-like"/>
    <property type="match status" value="1"/>
</dbReference>
<evidence type="ECO:0000256" key="9">
    <source>
        <dbReference type="HAMAP-Rule" id="MF_00417"/>
    </source>
</evidence>
<evidence type="ECO:0000256" key="11">
    <source>
        <dbReference type="PROSITE-ProRule" id="PRU10077"/>
    </source>
</evidence>
<dbReference type="HAMAP" id="MF_00417">
    <property type="entry name" value="Pyrrolid_peptidase"/>
    <property type="match status" value="1"/>
</dbReference>
<dbReference type="InterPro" id="IPR016125">
    <property type="entry name" value="Peptidase_C15-like"/>
</dbReference>
<dbReference type="NCBIfam" id="TIGR00504">
    <property type="entry name" value="pyro_pdase"/>
    <property type="match status" value="1"/>
</dbReference>
<evidence type="ECO:0000256" key="4">
    <source>
        <dbReference type="ARBA" id="ARBA00006641"/>
    </source>
</evidence>
<evidence type="ECO:0000256" key="6">
    <source>
        <dbReference type="ARBA" id="ARBA00022670"/>
    </source>
</evidence>
<dbReference type="InterPro" id="IPR029762">
    <property type="entry name" value="PGP-I_bact-type"/>
</dbReference>
<accession>A0ABR4XSH1</accession>
<evidence type="ECO:0000256" key="3">
    <source>
        <dbReference type="ARBA" id="ARBA00004496"/>
    </source>
</evidence>
<evidence type="ECO:0000313" key="12">
    <source>
        <dbReference type="EMBL" id="KGO32438.1"/>
    </source>
</evidence>
<feature type="active site" evidence="9">
    <location>
        <position position="165"/>
    </location>
</feature>
<evidence type="ECO:0000256" key="7">
    <source>
        <dbReference type="ARBA" id="ARBA00022801"/>
    </source>
</evidence>
<feature type="active site" evidence="9 11">
    <location>
        <position position="141"/>
    </location>
</feature>
<comment type="subcellular location">
    <subcellularLocation>
        <location evidence="3 9">Cytoplasm</location>
    </subcellularLocation>
</comment>
<protein>
    <recommendedName>
        <fullName evidence="9">Pyrrolidone-carboxylate peptidase</fullName>
        <ecNumber evidence="9">3.4.19.3</ecNumber>
    </recommendedName>
    <alternativeName>
        <fullName evidence="9">5-oxoprolyl-peptidase</fullName>
    </alternativeName>
    <alternativeName>
        <fullName evidence="9">Pyroglutamyl-peptidase I</fullName>
        <shortName evidence="9">PGP-I</shortName>
        <shortName evidence="9">Pyrase</shortName>
    </alternativeName>
</protein>
<evidence type="ECO:0000256" key="5">
    <source>
        <dbReference type="ARBA" id="ARBA00022490"/>
    </source>
</evidence>
<gene>
    <name evidence="9" type="primary">pcp</name>
    <name evidence="12" type="ORF">Q757_01040</name>
</gene>
<dbReference type="Proteomes" id="UP000030023">
    <property type="component" value="Unassembled WGS sequence"/>
</dbReference>
<organism evidence="12 13">
    <name type="scientific">Oenococcus alcoholitolerans</name>
    <dbReference type="NCBI Taxonomy" id="931074"/>
    <lineage>
        <taxon>Bacteria</taxon>
        <taxon>Bacillati</taxon>
        <taxon>Bacillota</taxon>
        <taxon>Bacilli</taxon>
        <taxon>Lactobacillales</taxon>
        <taxon>Lactobacillaceae</taxon>
        <taxon>Oenococcus</taxon>
    </lineage>
</organism>
<dbReference type="Pfam" id="PF01470">
    <property type="entry name" value="Peptidase_C15"/>
    <property type="match status" value="1"/>
</dbReference>
<name>A0ABR4XSH1_9LACO</name>
<reference evidence="12 13" key="1">
    <citation type="journal article" date="2014" name="Antonie Van Leeuwenhoek">
        <title>Oenococcus alcoholitolerans sp. nov., a lactic acid bacteria isolated from cachaca and ethanol fermentation processes.</title>
        <authorList>
            <person name="Badotti F."/>
            <person name="Moreira A.P."/>
            <person name="Tonon L.A."/>
            <person name="de Lucena B.T."/>
            <person name="Gomes Fde C."/>
            <person name="Kruger R."/>
            <person name="Thompson C.C."/>
            <person name="de Morais M.A.Jr."/>
            <person name="Rosa C.A."/>
            <person name="Thompson F.L."/>
        </authorList>
    </citation>
    <scope>NUCLEOTIDE SEQUENCE [LARGE SCALE GENOMIC DNA]</scope>
    <source>
        <strain evidence="12 13">UFRJ-M7.2.18</strain>
    </source>
</reference>
<evidence type="ECO:0000256" key="2">
    <source>
        <dbReference type="ARBA" id="ARBA00002280"/>
    </source>
</evidence>
<dbReference type="CDD" id="cd00501">
    <property type="entry name" value="Peptidase_C15"/>
    <property type="match status" value="1"/>
</dbReference>
<dbReference type="PANTHER" id="PTHR23402">
    <property type="entry name" value="PROTEASE FAMILY C15 PYROGLUTAMYL-PEPTIDASE I-RELATED"/>
    <property type="match status" value="1"/>
</dbReference>
<dbReference type="InterPro" id="IPR000816">
    <property type="entry name" value="Peptidase_C15"/>
</dbReference>
<keyword evidence="13" id="KW-1185">Reference proteome</keyword>
<comment type="catalytic activity">
    <reaction evidence="1 9 10">
        <text>Release of an N-terminal pyroglutamyl group from a polypeptide, the second amino acid generally not being Pro.</text>
        <dbReference type="EC" id="3.4.19.3"/>
    </reaction>
</comment>
<keyword evidence="6 9" id="KW-0645">Protease</keyword>
<dbReference type="InterPro" id="IPR036440">
    <property type="entry name" value="Peptidase_C15-like_sf"/>
</dbReference>
<dbReference type="PRINTS" id="PR00706">
    <property type="entry name" value="PYROGLUPTASE"/>
</dbReference>
<keyword evidence="7 9" id="KW-0378">Hydrolase</keyword>
<evidence type="ECO:0000313" key="13">
    <source>
        <dbReference type="Proteomes" id="UP000030023"/>
    </source>
</evidence>
<evidence type="ECO:0000256" key="8">
    <source>
        <dbReference type="ARBA" id="ARBA00022807"/>
    </source>
</evidence>
<sequence length="200" mass="22172">MKLLLTGFDPFGKDDINPSFEAVKKMPDKIEGIDILKLEIPTIFNKCAEIIHQQIVETKPDIILCIGQAGGRYAITPERVAINLDDARIADNAGQKPVDRKIKNDGQTAYFSQLPIKKMSKAIISSGLHSCVSNSAGTFVCNHIMYQVQYMIDKEFNNIKAGFIHIPFLPSQIINRPNMPCLSLEDDVRGLTAAIKAITQ</sequence>
<feature type="active site" evidence="9 10">
    <location>
        <position position="78"/>
    </location>
</feature>
<dbReference type="GO" id="GO:0016920">
    <property type="term" value="F:pyroglutamyl-peptidase activity"/>
    <property type="evidence" value="ECO:0007669"/>
    <property type="project" value="UniProtKB-EC"/>
</dbReference>
<proteinExistence type="inferred from homology"/>
<dbReference type="PIRSF" id="PIRSF015592">
    <property type="entry name" value="Prld-crbxl_pptds"/>
    <property type="match status" value="1"/>
</dbReference>